<evidence type="ECO:0000313" key="2">
    <source>
        <dbReference type="EMBL" id="RTE10779.1"/>
    </source>
</evidence>
<evidence type="ECO:0000313" key="3">
    <source>
        <dbReference type="Proteomes" id="UP000276128"/>
    </source>
</evidence>
<dbReference type="Gene3D" id="3.30.70.1690">
    <property type="match status" value="1"/>
</dbReference>
<dbReference type="Proteomes" id="UP000276128">
    <property type="component" value="Unassembled WGS sequence"/>
</dbReference>
<dbReference type="Pfam" id="PF14566">
    <property type="entry name" value="PTPlike_phytase"/>
    <property type="match status" value="1"/>
</dbReference>
<proteinExistence type="predicted"/>
<accession>A0A430JIB1</accession>
<dbReference type="InterPro" id="IPR000387">
    <property type="entry name" value="Tyr_Pase_dom"/>
</dbReference>
<dbReference type="Gene3D" id="3.90.190.10">
    <property type="entry name" value="Protein tyrosine phosphatase superfamily"/>
    <property type="match status" value="1"/>
</dbReference>
<sequence>MSTNEVQLNDEGKTKARRLIDVNNINKLPKRFRMTTTPLQAEGADLPDLAGLAELKASGSGMFSQKGLHCMKEAIGYPSVTIVDLRQESHGFVNGMAVSWYGLNNNTNKGLQDEEVLREERRLLDNLAADLVINFDHLEGKSVQLEGPLTGPRTVLTEEEMVTREGLRYQRFFVSDHHRPLDRVVDQFITFVKALSDDVWLHFHCRGGVGRTTSFLLMYDMLRNVGKVSKDDIIRRHILIGGKDMTDADPNDVLKYAPAMERLAYIHKFYEYCLHNYQDGYSTSWSEWQANADSAS</sequence>
<organism evidence="2 3">
    <name type="scientific">Paenibacillus whitsoniae</name>
    <dbReference type="NCBI Taxonomy" id="2496558"/>
    <lineage>
        <taxon>Bacteria</taxon>
        <taxon>Bacillati</taxon>
        <taxon>Bacillota</taxon>
        <taxon>Bacilli</taxon>
        <taxon>Bacillales</taxon>
        <taxon>Paenibacillaceae</taxon>
        <taxon>Paenibacillus</taxon>
    </lineage>
</organism>
<dbReference type="PROSITE" id="PS00383">
    <property type="entry name" value="TYR_PHOSPHATASE_1"/>
    <property type="match status" value="1"/>
</dbReference>
<keyword evidence="3" id="KW-1185">Reference proteome</keyword>
<protein>
    <submittedName>
        <fullName evidence="2">Protein tyrosine phosphatase</fullName>
    </submittedName>
</protein>
<comment type="caution">
    <text evidence="2">The sequence shown here is derived from an EMBL/GenBank/DDBJ whole genome shotgun (WGS) entry which is preliminary data.</text>
</comment>
<dbReference type="InterPro" id="IPR029021">
    <property type="entry name" value="Prot-tyrosine_phosphatase-like"/>
</dbReference>
<dbReference type="InterPro" id="IPR016130">
    <property type="entry name" value="Tyr_Pase_AS"/>
</dbReference>
<reference evidence="2 3" key="1">
    <citation type="submission" date="2018-12" db="EMBL/GenBank/DDBJ databases">
        <title>Bacillus ochoae sp. nov., Paenibacillus whitsoniae sp. nov., Paenibacillus spiritus sp. nov. Isolated from the Mars Exploration Rover during spacecraft assembly.</title>
        <authorList>
            <person name="Seuylemezian A."/>
            <person name="Vaishampayan P."/>
        </authorList>
    </citation>
    <scope>NUCLEOTIDE SEQUENCE [LARGE SCALE GENOMIC DNA]</scope>
    <source>
        <strain evidence="2 3">MER 54</strain>
    </source>
</reference>
<dbReference type="OrthoDB" id="21920at2"/>
<feature type="domain" description="Tyrosine specific protein phosphatases" evidence="1">
    <location>
        <begin position="186"/>
        <end position="235"/>
    </location>
</feature>
<dbReference type="SUPFAM" id="SSF52799">
    <property type="entry name" value="(Phosphotyrosine protein) phosphatases II"/>
    <property type="match status" value="1"/>
</dbReference>
<gene>
    <name evidence="2" type="ORF">EJQ19_05780</name>
</gene>
<evidence type="ECO:0000259" key="1">
    <source>
        <dbReference type="PROSITE" id="PS50056"/>
    </source>
</evidence>
<name>A0A430JIB1_9BACL</name>
<dbReference type="AlphaFoldDB" id="A0A430JIB1"/>
<dbReference type="RefSeq" id="WP_126140242.1">
    <property type="nucleotide sequence ID" value="NZ_RXHU01000015.1"/>
</dbReference>
<dbReference type="EMBL" id="RXHU01000015">
    <property type="protein sequence ID" value="RTE10779.1"/>
    <property type="molecule type" value="Genomic_DNA"/>
</dbReference>
<dbReference type="SMART" id="SM01301">
    <property type="entry name" value="PTPlike_phytase"/>
    <property type="match status" value="1"/>
</dbReference>
<dbReference type="PROSITE" id="PS50056">
    <property type="entry name" value="TYR_PHOSPHATASE_2"/>
    <property type="match status" value="1"/>
</dbReference>